<accession>A0ABU7T725</accession>
<evidence type="ECO:0000256" key="1">
    <source>
        <dbReference type="ARBA" id="ARBA00004141"/>
    </source>
</evidence>
<keyword evidence="9" id="KW-1185">Reference proteome</keyword>
<dbReference type="PANTHER" id="PTHR21716">
    <property type="entry name" value="TRANSMEMBRANE PROTEIN"/>
    <property type="match status" value="1"/>
</dbReference>
<evidence type="ECO:0000256" key="5">
    <source>
        <dbReference type="ARBA" id="ARBA00023136"/>
    </source>
</evidence>
<evidence type="ECO:0000313" key="8">
    <source>
        <dbReference type="EMBL" id="MEE7456341.1"/>
    </source>
</evidence>
<comment type="caution">
    <text evidence="8">The sequence shown here is derived from an EMBL/GenBank/DDBJ whole genome shotgun (WGS) entry which is preliminary data.</text>
</comment>
<organism evidence="8 9">
    <name type="scientific">Methylobacterium radiotolerans</name>
    <dbReference type="NCBI Taxonomy" id="31998"/>
    <lineage>
        <taxon>Bacteria</taxon>
        <taxon>Pseudomonadati</taxon>
        <taxon>Pseudomonadota</taxon>
        <taxon>Alphaproteobacteria</taxon>
        <taxon>Hyphomicrobiales</taxon>
        <taxon>Methylobacteriaceae</taxon>
        <taxon>Methylobacterium</taxon>
    </lineage>
</organism>
<feature type="transmembrane region" description="Helical" evidence="7">
    <location>
        <begin position="12"/>
        <end position="32"/>
    </location>
</feature>
<reference evidence="8 9" key="1">
    <citation type="journal article" date="2012" name="Genet. Mol. Biol.">
        <title>Analysis of 16S rRNA and mxaF genes revealing insights into Methylobacterium niche-specific plant association.</title>
        <authorList>
            <person name="Dourado M.N."/>
            <person name="Andreote F.D."/>
            <person name="Dini-Andreote F."/>
            <person name="Conti R."/>
            <person name="Araujo J.M."/>
            <person name="Araujo W.L."/>
        </authorList>
    </citation>
    <scope>NUCLEOTIDE SEQUENCE [LARGE SCALE GENOMIC DNA]</scope>
    <source>
        <strain evidence="8 9">SR1.6/4</strain>
    </source>
</reference>
<proteinExistence type="inferred from homology"/>
<evidence type="ECO:0000313" key="9">
    <source>
        <dbReference type="Proteomes" id="UP001349262"/>
    </source>
</evidence>
<dbReference type="Proteomes" id="UP001349262">
    <property type="component" value="Unassembled WGS sequence"/>
</dbReference>
<keyword evidence="4 7" id="KW-1133">Transmembrane helix</keyword>
<feature type="transmembrane region" description="Helical" evidence="7">
    <location>
        <begin position="70"/>
        <end position="93"/>
    </location>
</feature>
<evidence type="ECO:0000256" key="7">
    <source>
        <dbReference type="SAM" id="Phobius"/>
    </source>
</evidence>
<dbReference type="PANTHER" id="PTHR21716:SF62">
    <property type="entry name" value="TRANSPORT PROTEIN YDBI-RELATED"/>
    <property type="match status" value="1"/>
</dbReference>
<dbReference type="InterPro" id="IPR002549">
    <property type="entry name" value="AI-2E-like"/>
</dbReference>
<dbReference type="EMBL" id="MLBY01000003">
    <property type="protein sequence ID" value="MEE7456341.1"/>
    <property type="molecule type" value="Genomic_DNA"/>
</dbReference>
<keyword evidence="3 7" id="KW-0812">Transmembrane</keyword>
<feature type="transmembrane region" description="Helical" evidence="7">
    <location>
        <begin position="281"/>
        <end position="302"/>
    </location>
</feature>
<keyword evidence="5 7" id="KW-0472">Membrane</keyword>
<evidence type="ECO:0000256" key="3">
    <source>
        <dbReference type="ARBA" id="ARBA00022692"/>
    </source>
</evidence>
<evidence type="ECO:0000256" key="2">
    <source>
        <dbReference type="ARBA" id="ARBA00009773"/>
    </source>
</evidence>
<protein>
    <submittedName>
        <fullName evidence="8">AI-2E family transporter</fullName>
    </submittedName>
</protein>
<feature type="transmembrane region" description="Helical" evidence="7">
    <location>
        <begin position="348"/>
        <end position="373"/>
    </location>
</feature>
<feature type="transmembrane region" description="Helical" evidence="7">
    <location>
        <begin position="38"/>
        <end position="58"/>
    </location>
</feature>
<name>A0ABU7T725_9HYPH</name>
<evidence type="ECO:0000256" key="6">
    <source>
        <dbReference type="SAM" id="MobiDB-lite"/>
    </source>
</evidence>
<feature type="transmembrane region" description="Helical" evidence="7">
    <location>
        <begin position="184"/>
        <end position="210"/>
    </location>
</feature>
<feature type="region of interest" description="Disordered" evidence="6">
    <location>
        <begin position="125"/>
        <end position="155"/>
    </location>
</feature>
<sequence>MTASSSLPAGTRNLAAAGIAVVAFAAGLWLAWTAAATLLLIFSGVLFAVFLDGVTRGLGYVLPIARGFRLALACLVLAGLALGLTAFGGATVASQARDLGTTVRQQSETVRNWLKERGIEIDLSQAGDAGQGGGAEAQAGQSGKDGKDDGGKGQKEGGLAGLASGALKSPGSLLSDAGSVLGPAASVVFALFNALGNVLVIIFLGVAIAASPGSYRDGALQLVPRRHREKGARVLDGAGETLRHWLFGQLLTMAAIFLLTWAGLSFLGIGGALILGLQAGLLAFVPTIGPLIAGVVIVLSSLASGLHGLLGALGVYLAVQAAESYGLTPFIQRRALDLPAATIFAGQLLLGVLFGLWGVALALPLVAVIKVLLEELYIEDEPGEYAGAA</sequence>
<evidence type="ECO:0000256" key="4">
    <source>
        <dbReference type="ARBA" id="ARBA00022989"/>
    </source>
</evidence>
<feature type="transmembrane region" description="Helical" evidence="7">
    <location>
        <begin position="250"/>
        <end position="275"/>
    </location>
</feature>
<comment type="subcellular location">
    <subcellularLocation>
        <location evidence="1">Membrane</location>
        <topology evidence="1">Multi-pass membrane protein</topology>
    </subcellularLocation>
</comment>
<feature type="compositionally biased region" description="Basic and acidic residues" evidence="6">
    <location>
        <begin position="144"/>
        <end position="155"/>
    </location>
</feature>
<feature type="transmembrane region" description="Helical" evidence="7">
    <location>
        <begin position="309"/>
        <end position="328"/>
    </location>
</feature>
<comment type="similarity">
    <text evidence="2">Belongs to the autoinducer-2 exporter (AI-2E) (TC 2.A.86) family.</text>
</comment>
<dbReference type="Pfam" id="PF01594">
    <property type="entry name" value="AI-2E_transport"/>
    <property type="match status" value="1"/>
</dbReference>
<gene>
    <name evidence="8" type="ORF">MRSR164_05895</name>
</gene>